<feature type="transmembrane region" description="Helical" evidence="1">
    <location>
        <begin position="122"/>
        <end position="142"/>
    </location>
</feature>
<keyword evidence="1" id="KW-1133">Transmembrane helix</keyword>
<accession>A0A917YG42</accession>
<keyword evidence="1" id="KW-0812">Transmembrane</keyword>
<dbReference type="RefSeq" id="WP_189192656.1">
    <property type="nucleotide sequence ID" value="NZ_BMMM01000036.1"/>
</dbReference>
<dbReference type="EMBL" id="BMMM01000036">
    <property type="protein sequence ID" value="GGN96462.1"/>
    <property type="molecule type" value="Genomic_DNA"/>
</dbReference>
<feature type="transmembrane region" description="Helical" evidence="1">
    <location>
        <begin position="55"/>
        <end position="74"/>
    </location>
</feature>
<name>A0A917YG42_9ACTN</name>
<feature type="transmembrane region" description="Helical" evidence="1">
    <location>
        <begin position="154"/>
        <end position="172"/>
    </location>
</feature>
<evidence type="ECO:0000313" key="2">
    <source>
        <dbReference type="EMBL" id="GGN96462.1"/>
    </source>
</evidence>
<gene>
    <name evidence="2" type="ORF">GCM10011579_097960</name>
</gene>
<reference evidence="2 3" key="1">
    <citation type="journal article" date="2014" name="Int. J. Syst. Evol. Microbiol.">
        <title>Complete genome sequence of Corynebacterium casei LMG S-19264T (=DSM 44701T), isolated from a smear-ripened cheese.</title>
        <authorList>
            <consortium name="US DOE Joint Genome Institute (JGI-PGF)"/>
            <person name="Walter F."/>
            <person name="Albersmeier A."/>
            <person name="Kalinowski J."/>
            <person name="Ruckert C."/>
        </authorList>
    </citation>
    <scope>NUCLEOTIDE SEQUENCE [LARGE SCALE GENOMIC DNA]</scope>
    <source>
        <strain evidence="2 3">CGMCC 4.7111</strain>
    </source>
</reference>
<dbReference type="AlphaFoldDB" id="A0A917YG42"/>
<protein>
    <submittedName>
        <fullName evidence="2">Uncharacterized protein</fullName>
    </submittedName>
</protein>
<keyword evidence="1" id="KW-0472">Membrane</keyword>
<evidence type="ECO:0000256" key="1">
    <source>
        <dbReference type="SAM" id="Phobius"/>
    </source>
</evidence>
<feature type="transmembrane region" description="Helical" evidence="1">
    <location>
        <begin position="23"/>
        <end position="43"/>
    </location>
</feature>
<dbReference type="Proteomes" id="UP000600365">
    <property type="component" value="Unassembled WGS sequence"/>
</dbReference>
<proteinExistence type="predicted"/>
<sequence>MSDTSPDWAKPTPLGYGIASETAHFVAAPLLAGACIATIGVLGADGDKFRWPGPAMLLLTLAFVALIASVQYGFHARQHFYSPADVDTWYPPGGPRPAESTLRQHQQRDFHQWRRLSRRGSTAYNVGIVLLGAAATLVLAPPEEASLGHAVCRWTAAAVTALGSAAEFEWILRGERVRRTLARATDGATTGRDPHV</sequence>
<organism evidence="2 3">
    <name type="scientific">Streptomyces albiflavescens</name>
    <dbReference type="NCBI Taxonomy" id="1623582"/>
    <lineage>
        <taxon>Bacteria</taxon>
        <taxon>Bacillati</taxon>
        <taxon>Actinomycetota</taxon>
        <taxon>Actinomycetes</taxon>
        <taxon>Kitasatosporales</taxon>
        <taxon>Streptomycetaceae</taxon>
        <taxon>Streptomyces</taxon>
    </lineage>
</organism>
<comment type="caution">
    <text evidence="2">The sequence shown here is derived from an EMBL/GenBank/DDBJ whole genome shotgun (WGS) entry which is preliminary data.</text>
</comment>
<keyword evidence="3" id="KW-1185">Reference proteome</keyword>
<evidence type="ECO:0000313" key="3">
    <source>
        <dbReference type="Proteomes" id="UP000600365"/>
    </source>
</evidence>